<dbReference type="EMBL" id="JAPJZH010000005">
    <property type="protein sequence ID" value="MDA4845642.1"/>
    <property type="molecule type" value="Genomic_DNA"/>
</dbReference>
<gene>
    <name evidence="4" type="primary">thiD</name>
    <name evidence="4" type="ORF">OOZ53_09805</name>
</gene>
<keyword evidence="5" id="KW-1185">Reference proteome</keyword>
<dbReference type="PANTHER" id="PTHR20858">
    <property type="entry name" value="PHOSPHOMETHYLPYRIMIDINE KINASE"/>
    <property type="match status" value="1"/>
</dbReference>
<comment type="pathway">
    <text evidence="1">Cofactor biosynthesis; thiamine diphosphate biosynthesis.</text>
</comment>
<dbReference type="GO" id="GO:0008972">
    <property type="term" value="F:phosphomethylpyrimidine kinase activity"/>
    <property type="evidence" value="ECO:0007669"/>
    <property type="project" value="UniProtKB-EC"/>
</dbReference>
<evidence type="ECO:0000313" key="4">
    <source>
        <dbReference type="EMBL" id="MDA4845642.1"/>
    </source>
</evidence>
<accession>A0ABT4VLP9</accession>
<dbReference type="SUPFAM" id="SSF53613">
    <property type="entry name" value="Ribokinase-like"/>
    <property type="match status" value="1"/>
</dbReference>
<keyword evidence="4" id="KW-0808">Transferase</keyword>
<dbReference type="InterPro" id="IPR013749">
    <property type="entry name" value="PM/HMP-P_kinase-1"/>
</dbReference>
<name>A0ABT4VLP9_9HYPH</name>
<dbReference type="RefSeq" id="WP_271089305.1">
    <property type="nucleotide sequence ID" value="NZ_JAPJZH010000005.1"/>
</dbReference>
<dbReference type="EC" id="2.7.1.49" evidence="2"/>
<organism evidence="4 5">
    <name type="scientific">Hoeflea poritis</name>
    <dbReference type="NCBI Taxonomy" id="2993659"/>
    <lineage>
        <taxon>Bacteria</taxon>
        <taxon>Pseudomonadati</taxon>
        <taxon>Pseudomonadota</taxon>
        <taxon>Alphaproteobacteria</taxon>
        <taxon>Hyphomicrobiales</taxon>
        <taxon>Rhizobiaceae</taxon>
        <taxon>Hoeflea</taxon>
    </lineage>
</organism>
<evidence type="ECO:0000313" key="5">
    <source>
        <dbReference type="Proteomes" id="UP001148313"/>
    </source>
</evidence>
<sequence length="266" mass="27163">MAIPNILTIAGSDPSGGAGIQADLKTIAANGAYGMSVITALTAQNTRGVDAVHVVPTGFVKDQMLSIAEDIRVDAIKIGMLANAETVLAVAEGLGRFADIPVVLDPVCVSTSGARLLEPDAIDALKDRLIPLASVLTPNLPEAGELLGAPVPSSIQDMENAADALLRMGSGSVLLKGGHLSGASSCDLLVASNTRSWLRAERIDTQNTHGTGCTLSAAIAAQIPRQGSLLQAVGAAKDYVHGAIVHSGLLSVGHGHGPVNHGWNRN</sequence>
<proteinExistence type="predicted"/>
<feature type="domain" description="Pyridoxamine kinase/Phosphomethylpyrimidine kinase" evidence="3">
    <location>
        <begin position="13"/>
        <end position="260"/>
    </location>
</feature>
<reference evidence="4" key="1">
    <citation type="submission" date="2022-11" db="EMBL/GenBank/DDBJ databases">
        <title>Hoeflea poritis sp. nov., isolated from scleractinian coral Porites lutea.</title>
        <authorList>
            <person name="Zhang G."/>
            <person name="Wei Q."/>
            <person name="Cai L."/>
        </authorList>
    </citation>
    <scope>NUCLEOTIDE SEQUENCE</scope>
    <source>
        <strain evidence="4">E7-10</strain>
    </source>
</reference>
<dbReference type="InterPro" id="IPR029056">
    <property type="entry name" value="Ribokinase-like"/>
</dbReference>
<dbReference type="InterPro" id="IPR004399">
    <property type="entry name" value="HMP/HMP-P_kinase_dom"/>
</dbReference>
<dbReference type="GO" id="GO:0008902">
    <property type="term" value="F:hydroxymethylpyrimidine kinase activity"/>
    <property type="evidence" value="ECO:0007669"/>
    <property type="project" value="UniProtKB-EC"/>
</dbReference>
<dbReference type="Pfam" id="PF08543">
    <property type="entry name" value="Phos_pyr_kin"/>
    <property type="match status" value="1"/>
</dbReference>
<protein>
    <recommendedName>
        <fullName evidence="2">hydroxymethylpyrimidine kinase</fullName>
        <ecNumber evidence="2">2.7.1.49</ecNumber>
    </recommendedName>
</protein>
<evidence type="ECO:0000259" key="3">
    <source>
        <dbReference type="Pfam" id="PF08543"/>
    </source>
</evidence>
<dbReference type="Gene3D" id="3.40.1190.20">
    <property type="match status" value="1"/>
</dbReference>
<dbReference type="CDD" id="cd01169">
    <property type="entry name" value="HMPP_kinase"/>
    <property type="match status" value="1"/>
</dbReference>
<comment type="caution">
    <text evidence="4">The sequence shown here is derived from an EMBL/GenBank/DDBJ whole genome shotgun (WGS) entry which is preliminary data.</text>
</comment>
<evidence type="ECO:0000256" key="1">
    <source>
        <dbReference type="ARBA" id="ARBA00004948"/>
    </source>
</evidence>
<dbReference type="PANTHER" id="PTHR20858:SF17">
    <property type="entry name" value="HYDROXYMETHYLPYRIMIDINE_PHOSPHOMETHYLPYRIMIDINE KINASE THI20-RELATED"/>
    <property type="match status" value="1"/>
</dbReference>
<evidence type="ECO:0000256" key="2">
    <source>
        <dbReference type="ARBA" id="ARBA00012135"/>
    </source>
</evidence>
<dbReference type="NCBIfam" id="TIGR00097">
    <property type="entry name" value="HMP-P_kinase"/>
    <property type="match status" value="1"/>
</dbReference>
<keyword evidence="4" id="KW-0418">Kinase</keyword>
<dbReference type="Proteomes" id="UP001148313">
    <property type="component" value="Unassembled WGS sequence"/>
</dbReference>